<dbReference type="Proteomes" id="UP000006038">
    <property type="component" value="Chromosome 12"/>
</dbReference>
<proteinExistence type="predicted"/>
<keyword evidence="6" id="KW-0695">RNA-directed DNA polymerase</keyword>
<keyword evidence="2" id="KW-0548">Nucleotidyltransferase</keyword>
<keyword evidence="1" id="KW-0808">Transferase</keyword>
<feature type="region of interest" description="Disordered" evidence="7">
    <location>
        <begin position="460"/>
        <end position="482"/>
    </location>
</feature>
<protein>
    <submittedName>
        <fullName evidence="10">Uncharacterized protein</fullName>
    </submittedName>
</protein>
<keyword evidence="3" id="KW-0540">Nuclease</keyword>
<dbReference type="FunFam" id="3.10.20.370:FF:000001">
    <property type="entry name" value="Retrovirus-related Pol polyprotein from transposon 17.6-like protein"/>
    <property type="match status" value="1"/>
</dbReference>
<dbReference type="InterPro" id="IPR043128">
    <property type="entry name" value="Rev_trsase/Diguanyl_cyclase"/>
</dbReference>
<keyword evidence="5" id="KW-0378">Hydrolase</keyword>
<evidence type="ECO:0000259" key="9">
    <source>
        <dbReference type="Pfam" id="PF24626"/>
    </source>
</evidence>
<dbReference type="SUPFAM" id="SSF56672">
    <property type="entry name" value="DNA/RNA polymerases"/>
    <property type="match status" value="1"/>
</dbReference>
<dbReference type="AlphaFoldDB" id="J3NCQ2"/>
<evidence type="ECO:0000313" key="10">
    <source>
        <dbReference type="EnsemblPlants" id="OB12G17600.1"/>
    </source>
</evidence>
<dbReference type="Gene3D" id="3.10.20.370">
    <property type="match status" value="1"/>
</dbReference>
<dbReference type="HOGENOM" id="CLU_000384_6_2_1"/>
<evidence type="ECO:0000256" key="7">
    <source>
        <dbReference type="SAM" id="MobiDB-lite"/>
    </source>
</evidence>
<dbReference type="Pfam" id="PF17917">
    <property type="entry name" value="RT_RNaseH"/>
    <property type="match status" value="1"/>
</dbReference>
<evidence type="ECO:0000256" key="3">
    <source>
        <dbReference type="ARBA" id="ARBA00022722"/>
    </source>
</evidence>
<reference evidence="10" key="1">
    <citation type="journal article" date="2013" name="Nat. Commun.">
        <title>Whole-genome sequencing of Oryza brachyantha reveals mechanisms underlying Oryza genome evolution.</title>
        <authorList>
            <person name="Chen J."/>
            <person name="Huang Q."/>
            <person name="Gao D."/>
            <person name="Wang J."/>
            <person name="Lang Y."/>
            <person name="Liu T."/>
            <person name="Li B."/>
            <person name="Bai Z."/>
            <person name="Luis Goicoechea J."/>
            <person name="Liang C."/>
            <person name="Chen C."/>
            <person name="Zhang W."/>
            <person name="Sun S."/>
            <person name="Liao Y."/>
            <person name="Zhang X."/>
            <person name="Yang L."/>
            <person name="Song C."/>
            <person name="Wang M."/>
            <person name="Shi J."/>
            <person name="Liu G."/>
            <person name="Liu J."/>
            <person name="Zhou H."/>
            <person name="Zhou W."/>
            <person name="Yu Q."/>
            <person name="An N."/>
            <person name="Chen Y."/>
            <person name="Cai Q."/>
            <person name="Wang B."/>
            <person name="Liu B."/>
            <person name="Min J."/>
            <person name="Huang Y."/>
            <person name="Wu H."/>
            <person name="Li Z."/>
            <person name="Zhang Y."/>
            <person name="Yin Y."/>
            <person name="Song W."/>
            <person name="Jiang J."/>
            <person name="Jackson S.A."/>
            <person name="Wing R.A."/>
            <person name="Wang J."/>
            <person name="Chen M."/>
        </authorList>
    </citation>
    <scope>NUCLEOTIDE SEQUENCE [LARGE SCALE GENOMIC DNA]</scope>
    <source>
        <strain evidence="10">cv. IRGC 101232</strain>
    </source>
</reference>
<evidence type="ECO:0000256" key="4">
    <source>
        <dbReference type="ARBA" id="ARBA00022759"/>
    </source>
</evidence>
<dbReference type="OMA" id="TERRYPR"/>
<dbReference type="STRING" id="4533.J3NCQ2"/>
<dbReference type="PANTHER" id="PTHR34072:SF52">
    <property type="entry name" value="RIBONUCLEASE H"/>
    <property type="match status" value="1"/>
</dbReference>
<feature type="domain" description="Reverse transcriptase RNase H-like" evidence="8">
    <location>
        <begin position="40"/>
        <end position="137"/>
    </location>
</feature>
<dbReference type="GO" id="GO:0004519">
    <property type="term" value="F:endonuclease activity"/>
    <property type="evidence" value="ECO:0007669"/>
    <property type="project" value="UniProtKB-KW"/>
</dbReference>
<dbReference type="Gene3D" id="3.30.70.270">
    <property type="match status" value="1"/>
</dbReference>
<dbReference type="Pfam" id="PF24626">
    <property type="entry name" value="SH3_Tf2-1"/>
    <property type="match status" value="1"/>
</dbReference>
<dbReference type="PANTHER" id="PTHR34072">
    <property type="entry name" value="ENZYMATIC POLYPROTEIN-RELATED"/>
    <property type="match status" value="1"/>
</dbReference>
<evidence type="ECO:0000256" key="6">
    <source>
        <dbReference type="ARBA" id="ARBA00022918"/>
    </source>
</evidence>
<accession>J3NCQ2</accession>
<organism evidence="10">
    <name type="scientific">Oryza brachyantha</name>
    <name type="common">malo sina</name>
    <dbReference type="NCBI Taxonomy" id="4533"/>
    <lineage>
        <taxon>Eukaryota</taxon>
        <taxon>Viridiplantae</taxon>
        <taxon>Streptophyta</taxon>
        <taxon>Embryophyta</taxon>
        <taxon>Tracheophyta</taxon>
        <taxon>Spermatophyta</taxon>
        <taxon>Magnoliopsida</taxon>
        <taxon>Liliopsida</taxon>
        <taxon>Poales</taxon>
        <taxon>Poaceae</taxon>
        <taxon>BOP clade</taxon>
        <taxon>Oryzoideae</taxon>
        <taxon>Oryzeae</taxon>
        <taxon>Oryzinae</taxon>
        <taxon>Oryza</taxon>
    </lineage>
</organism>
<dbReference type="GO" id="GO:0003964">
    <property type="term" value="F:RNA-directed DNA polymerase activity"/>
    <property type="evidence" value="ECO:0007669"/>
    <property type="project" value="UniProtKB-KW"/>
</dbReference>
<keyword evidence="4" id="KW-0255">Endonuclease</keyword>
<evidence type="ECO:0000313" key="11">
    <source>
        <dbReference type="Proteomes" id="UP000006038"/>
    </source>
</evidence>
<dbReference type="GO" id="GO:0016787">
    <property type="term" value="F:hydrolase activity"/>
    <property type="evidence" value="ECO:0007669"/>
    <property type="project" value="UniProtKB-KW"/>
</dbReference>
<keyword evidence="11" id="KW-1185">Reference proteome</keyword>
<dbReference type="EnsemblPlants" id="OB12G17600.1">
    <property type="protein sequence ID" value="OB12G17600.1"/>
    <property type="gene ID" value="OB12G17600"/>
</dbReference>
<evidence type="ECO:0000256" key="2">
    <source>
        <dbReference type="ARBA" id="ARBA00022695"/>
    </source>
</evidence>
<evidence type="ECO:0000259" key="8">
    <source>
        <dbReference type="Pfam" id="PF17917"/>
    </source>
</evidence>
<dbReference type="InterPro" id="IPR041373">
    <property type="entry name" value="RT_RNaseH"/>
</dbReference>
<dbReference type="Gramene" id="OB12G17600.1">
    <property type="protein sequence ID" value="OB12G17600.1"/>
    <property type="gene ID" value="OB12G17600"/>
</dbReference>
<dbReference type="eggNOG" id="KOG0017">
    <property type="taxonomic scope" value="Eukaryota"/>
</dbReference>
<dbReference type="CDD" id="cd09274">
    <property type="entry name" value="RNase_HI_RT_Ty3"/>
    <property type="match status" value="1"/>
</dbReference>
<sequence length="482" mass="55946">MTRLTQKGDPFIWSDECEASFQALKHKLVNAPILTLPTSGKHFIVYIDASRIGLGYVLMQEGHVIAYASRQLTSHEKNYPTHDLELAAVVFTLKIWRHYVYRESCDIFADHKSLKYIFTQRELNLRQRRWLGLIKDYDLTIQYHPGKANVVADALSRTGVPNAVMPLISEFERMCISFCFAGVAQQEIQMNIQSSIPVRVRESQQHDRLLFGVRKRILDGRSGEFSLDEHGIVHFRGRLCIPQKLEVKDDILPDAIFLTSSTPFHAQTDGQSERTIQTLEDTLRACVLSWKDFIHQTSEKVQEIRQNLLAAQSRQKSYAYVRRRDLEFAVGDHVLLRVSPTKGIVRFGTAGKLSPWYIGPFLVIARVGSLAYRLELPDSMNRVHNVFQVSMLRRYLRDPEHKIDLDPIRVEQDLTVECQPLLILEFSERVMRRRTIKYVKVPWTNQFERETTWELKEKCGKPTHSSLRPSRFEDESFEGIRM</sequence>
<dbReference type="InterPro" id="IPR056924">
    <property type="entry name" value="SH3_Tf2-1"/>
</dbReference>
<reference evidence="10" key="2">
    <citation type="submission" date="2013-04" db="UniProtKB">
        <authorList>
            <consortium name="EnsemblPlants"/>
        </authorList>
    </citation>
    <scope>IDENTIFICATION</scope>
</reference>
<name>J3NCQ2_ORYBR</name>
<feature type="compositionally biased region" description="Basic and acidic residues" evidence="7">
    <location>
        <begin position="470"/>
        <end position="482"/>
    </location>
</feature>
<evidence type="ECO:0000256" key="1">
    <source>
        <dbReference type="ARBA" id="ARBA00022679"/>
    </source>
</evidence>
<feature type="domain" description="Tf2-1-like SH3-like" evidence="9">
    <location>
        <begin position="331"/>
        <end position="395"/>
    </location>
</feature>
<dbReference type="InterPro" id="IPR043502">
    <property type="entry name" value="DNA/RNA_pol_sf"/>
</dbReference>
<evidence type="ECO:0000256" key="5">
    <source>
        <dbReference type="ARBA" id="ARBA00022801"/>
    </source>
</evidence>